<feature type="compositionally biased region" description="Pro residues" evidence="1">
    <location>
        <begin position="13"/>
        <end position="22"/>
    </location>
</feature>
<protein>
    <recommendedName>
        <fullName evidence="3">DUF6536 domain-containing protein</fullName>
    </recommendedName>
</protein>
<feature type="transmembrane region" description="Helical" evidence="2">
    <location>
        <begin position="150"/>
        <end position="175"/>
    </location>
</feature>
<dbReference type="AlphaFoldDB" id="A0A6G1IKD3"/>
<dbReference type="InterPro" id="IPR046623">
    <property type="entry name" value="DUF6536"/>
</dbReference>
<proteinExistence type="predicted"/>
<keyword evidence="2" id="KW-1133">Transmembrane helix</keyword>
<feature type="transmembrane region" description="Helical" evidence="2">
    <location>
        <begin position="633"/>
        <end position="655"/>
    </location>
</feature>
<keyword evidence="2" id="KW-0472">Membrane</keyword>
<dbReference type="OrthoDB" id="5429634at2759"/>
<feature type="transmembrane region" description="Helical" evidence="2">
    <location>
        <begin position="195"/>
        <end position="216"/>
    </location>
</feature>
<evidence type="ECO:0000256" key="2">
    <source>
        <dbReference type="SAM" id="Phobius"/>
    </source>
</evidence>
<dbReference type="EMBL" id="MU005611">
    <property type="protein sequence ID" value="KAF2678605.1"/>
    <property type="molecule type" value="Genomic_DNA"/>
</dbReference>
<organism evidence="4 5">
    <name type="scientific">Lentithecium fluviatile CBS 122367</name>
    <dbReference type="NCBI Taxonomy" id="1168545"/>
    <lineage>
        <taxon>Eukaryota</taxon>
        <taxon>Fungi</taxon>
        <taxon>Dikarya</taxon>
        <taxon>Ascomycota</taxon>
        <taxon>Pezizomycotina</taxon>
        <taxon>Dothideomycetes</taxon>
        <taxon>Pleosporomycetidae</taxon>
        <taxon>Pleosporales</taxon>
        <taxon>Massarineae</taxon>
        <taxon>Lentitheciaceae</taxon>
        <taxon>Lentithecium</taxon>
    </lineage>
</organism>
<dbReference type="Proteomes" id="UP000799291">
    <property type="component" value="Unassembled WGS sequence"/>
</dbReference>
<evidence type="ECO:0000313" key="4">
    <source>
        <dbReference type="EMBL" id="KAF2678605.1"/>
    </source>
</evidence>
<accession>A0A6G1IKD3</accession>
<reference evidence="4" key="1">
    <citation type="journal article" date="2020" name="Stud. Mycol.">
        <title>101 Dothideomycetes genomes: a test case for predicting lifestyles and emergence of pathogens.</title>
        <authorList>
            <person name="Haridas S."/>
            <person name="Albert R."/>
            <person name="Binder M."/>
            <person name="Bloem J."/>
            <person name="Labutti K."/>
            <person name="Salamov A."/>
            <person name="Andreopoulos B."/>
            <person name="Baker S."/>
            <person name="Barry K."/>
            <person name="Bills G."/>
            <person name="Bluhm B."/>
            <person name="Cannon C."/>
            <person name="Castanera R."/>
            <person name="Culley D."/>
            <person name="Daum C."/>
            <person name="Ezra D."/>
            <person name="Gonzalez J."/>
            <person name="Henrissat B."/>
            <person name="Kuo A."/>
            <person name="Liang C."/>
            <person name="Lipzen A."/>
            <person name="Lutzoni F."/>
            <person name="Magnuson J."/>
            <person name="Mondo S."/>
            <person name="Nolan M."/>
            <person name="Ohm R."/>
            <person name="Pangilinan J."/>
            <person name="Park H.-J."/>
            <person name="Ramirez L."/>
            <person name="Alfaro M."/>
            <person name="Sun H."/>
            <person name="Tritt A."/>
            <person name="Yoshinaga Y."/>
            <person name="Zwiers L.-H."/>
            <person name="Turgeon B."/>
            <person name="Goodwin S."/>
            <person name="Spatafora J."/>
            <person name="Crous P."/>
            <person name="Grigoriev I."/>
        </authorList>
    </citation>
    <scope>NUCLEOTIDE SEQUENCE</scope>
    <source>
        <strain evidence="4">CBS 122367</strain>
    </source>
</reference>
<dbReference type="PANTHER" id="PTHR35395">
    <property type="entry name" value="DUF6536 DOMAIN-CONTAINING PROTEIN"/>
    <property type="match status" value="1"/>
</dbReference>
<sequence>MSSGGDSSKRVTRPPPRPPTPGPVFNNAGELLDRNLIRDSEIYITRPISIDLAASPKASSVWIEMDPSPAIQNEYEDTFRLLGRGRSSSVTSTSSDVVQGRTQQYLNSLSNVFASVAGLHGVRKLSRAFERWDSKIAALRSRSRFHGWKMGVLIGCYMSASILLFNIAVVIIVAIKAGFHGDTAILPFTFDSDSMSRLSSGIHILINAFSTILLCASNYTMQVLSSPTRKDLDKAHSMGQWFDIGVLSSRNLKRIPRKQLAFCLVMGLTSIPLHLFYNSAAVYISSTNDYECSLLNHTSSEWQTISNDPSYVSLSGRQWQSAYKSVQIDYGDLYLAFNDSASEVARNATGYPKVKADVPSNLNMSDFVGRPGSLTLMRDLTFNITSFDWITPRDNIYLHIVGARARSVTSRSRIQLSLRFMIIVIVCNALKLAMMLWVLFLERSDFIVTLGDGAATYLEDPDPHTEGFSVFNREAIITNCGAGRVNVGNTDRLGNLVQNAHGIWRKQYHNYSSSLDRDREIGSYFIFIVLGTTLLLCIALAVTGTIQRNWGSASNRIIGSSSNGPQNTLLLAWLANAPQLALSFCYLAINSECTSMAGAREWNQFGTFRKGLRVTKPTHEQRSTYFLQLPYKYSLPLTVVSGALHWLLSQSVYLVRVDFVERDGSLNPSQSKTGIGISGLSFLTLCSTFWGLVVAVGLVGRRRLRVRIPFAAGCSLVVSAACHAPEDNGDAHLRPVQWGVVEEKMFDGELHCSLSSQKVSMPKEGIRYR</sequence>
<keyword evidence="2" id="KW-0812">Transmembrane</keyword>
<feature type="transmembrane region" description="Helical" evidence="2">
    <location>
        <begin position="524"/>
        <end position="546"/>
    </location>
</feature>
<feature type="domain" description="DUF6536" evidence="3">
    <location>
        <begin position="148"/>
        <end position="297"/>
    </location>
</feature>
<gene>
    <name evidence="4" type="ORF">K458DRAFT_348372</name>
</gene>
<dbReference type="Pfam" id="PF20163">
    <property type="entry name" value="DUF6536"/>
    <property type="match status" value="1"/>
</dbReference>
<feature type="transmembrane region" description="Helical" evidence="2">
    <location>
        <begin position="675"/>
        <end position="699"/>
    </location>
</feature>
<feature type="transmembrane region" description="Helical" evidence="2">
    <location>
        <begin position="416"/>
        <end position="440"/>
    </location>
</feature>
<evidence type="ECO:0000259" key="3">
    <source>
        <dbReference type="Pfam" id="PF20163"/>
    </source>
</evidence>
<name>A0A6G1IKD3_9PLEO</name>
<evidence type="ECO:0000256" key="1">
    <source>
        <dbReference type="SAM" id="MobiDB-lite"/>
    </source>
</evidence>
<dbReference type="PANTHER" id="PTHR35395:SF1">
    <property type="entry name" value="DUF6536 DOMAIN-CONTAINING PROTEIN"/>
    <property type="match status" value="1"/>
</dbReference>
<feature type="region of interest" description="Disordered" evidence="1">
    <location>
        <begin position="1"/>
        <end position="27"/>
    </location>
</feature>
<keyword evidence="5" id="KW-1185">Reference proteome</keyword>
<evidence type="ECO:0000313" key="5">
    <source>
        <dbReference type="Proteomes" id="UP000799291"/>
    </source>
</evidence>